<sequence>MSEITSNAADGATHVQQTVIHGEKISLLRVLGPAHVWALGVGIVLVGEFMGWNFAVGKGGALAALIACWAAGLLYTCVAMIDSEVTSTVAAAGGQYAQAKHIVGPLMAFNVGLFLVMAYTMLEAANAITAGYLIQTVGGMAGFEAVHDKPFIVLTIMGLALLNYRGVYATLTFNLVITAIAFLAIVFLFIGAKPWSEDLLKPGELLTGLPYGWLGVVASLHFGLWFYLGIEGTCQAAEEVRSPARSLPLGTMLGMITLLIAAAMTWYVCVSLMPWEYLGQATTPLFDAARLTGSTGLMVLLFVGTIFATLASANGCINDASRAWFSMGRDRYMPAWFGAVHPKYRTPFRSIFFLVPIALIFALGAPLDQVVTFSILSGLLGYSYMTFNVMMFRWKWPVGSIKRGYVHPLHPLPAIVLFLLCLTAYFAVFLGYGTQLIAMMVFYIVVSLWFAFHRYKYVRRGDQFTMPWPRPKGY</sequence>
<evidence type="ECO:0000256" key="1">
    <source>
        <dbReference type="ARBA" id="ARBA00004141"/>
    </source>
</evidence>
<feature type="transmembrane region" description="Helical" evidence="5">
    <location>
        <begin position="102"/>
        <end position="122"/>
    </location>
</feature>
<name>A0A2S9QA09_9HYPH</name>
<evidence type="ECO:0000259" key="6">
    <source>
        <dbReference type="Pfam" id="PF00324"/>
    </source>
</evidence>
<comment type="caution">
    <text evidence="7">The sequence shown here is derived from an EMBL/GenBank/DDBJ whole genome shotgun (WGS) entry which is preliminary data.</text>
</comment>
<reference evidence="7 8" key="1">
    <citation type="submission" date="2018-02" db="EMBL/GenBank/DDBJ databases">
        <title>Whole genome sequencing of endophytic bacterium.</title>
        <authorList>
            <person name="Eedara R."/>
            <person name="Podile A.R."/>
        </authorList>
    </citation>
    <scope>NUCLEOTIDE SEQUENCE [LARGE SCALE GENOMIC DNA]</scope>
    <source>
        <strain evidence="7 8">RP1T</strain>
    </source>
</reference>
<dbReference type="EMBL" id="PUEJ01000006">
    <property type="protein sequence ID" value="PRH86182.1"/>
    <property type="molecule type" value="Genomic_DNA"/>
</dbReference>
<dbReference type="AlphaFoldDB" id="A0A2S9QA09"/>
<dbReference type="Proteomes" id="UP000237682">
    <property type="component" value="Unassembled WGS sequence"/>
</dbReference>
<dbReference type="InterPro" id="IPR050367">
    <property type="entry name" value="APC_superfamily"/>
</dbReference>
<gene>
    <name evidence="7" type="ORF">C5L14_18215</name>
</gene>
<keyword evidence="3 5" id="KW-1133">Transmembrane helix</keyword>
<keyword evidence="2 5" id="KW-0812">Transmembrane</keyword>
<evidence type="ECO:0000256" key="2">
    <source>
        <dbReference type="ARBA" id="ARBA00022692"/>
    </source>
</evidence>
<feature type="transmembrane region" description="Helical" evidence="5">
    <location>
        <begin position="167"/>
        <end position="190"/>
    </location>
</feature>
<dbReference type="RefSeq" id="WP_105863478.1">
    <property type="nucleotide sequence ID" value="NZ_PUEJ01000006.1"/>
</dbReference>
<dbReference type="GO" id="GO:0016020">
    <property type="term" value="C:membrane"/>
    <property type="evidence" value="ECO:0007669"/>
    <property type="project" value="UniProtKB-SubCell"/>
</dbReference>
<dbReference type="PANTHER" id="PTHR42770:SF7">
    <property type="entry name" value="MEMBRANE PROTEIN"/>
    <property type="match status" value="1"/>
</dbReference>
<dbReference type="GO" id="GO:0055085">
    <property type="term" value="P:transmembrane transport"/>
    <property type="evidence" value="ECO:0007669"/>
    <property type="project" value="InterPro"/>
</dbReference>
<feature type="transmembrane region" description="Helical" evidence="5">
    <location>
        <begin position="436"/>
        <end position="452"/>
    </location>
</feature>
<keyword evidence="8" id="KW-1185">Reference proteome</keyword>
<feature type="transmembrane region" description="Helical" evidence="5">
    <location>
        <begin position="373"/>
        <end position="392"/>
    </location>
</feature>
<evidence type="ECO:0000313" key="7">
    <source>
        <dbReference type="EMBL" id="PRH86182.1"/>
    </source>
</evidence>
<feature type="transmembrane region" description="Helical" evidence="5">
    <location>
        <begin position="61"/>
        <end position="81"/>
    </location>
</feature>
<evidence type="ECO:0000256" key="5">
    <source>
        <dbReference type="SAM" id="Phobius"/>
    </source>
</evidence>
<evidence type="ECO:0000256" key="3">
    <source>
        <dbReference type="ARBA" id="ARBA00022989"/>
    </source>
</evidence>
<feature type="domain" description="Amino acid permease/ SLC12A" evidence="6">
    <location>
        <begin position="42"/>
        <end position="440"/>
    </location>
</feature>
<feature type="transmembrane region" description="Helical" evidence="5">
    <location>
        <begin position="34"/>
        <end position="55"/>
    </location>
</feature>
<dbReference type="OrthoDB" id="9762947at2"/>
<comment type="subcellular location">
    <subcellularLocation>
        <location evidence="1">Membrane</location>
        <topology evidence="1">Multi-pass membrane protein</topology>
    </subcellularLocation>
</comment>
<dbReference type="Pfam" id="PF00324">
    <property type="entry name" value="AA_permease"/>
    <property type="match status" value="1"/>
</dbReference>
<feature type="transmembrane region" description="Helical" evidence="5">
    <location>
        <begin position="412"/>
        <end position="430"/>
    </location>
</feature>
<dbReference type="PIRSF" id="PIRSF006060">
    <property type="entry name" value="AA_transporter"/>
    <property type="match status" value="1"/>
</dbReference>
<protein>
    <submittedName>
        <fullName evidence="7">Amino acid permease</fullName>
    </submittedName>
</protein>
<feature type="transmembrane region" description="Helical" evidence="5">
    <location>
        <begin position="295"/>
        <end position="317"/>
    </location>
</feature>
<keyword evidence="4 5" id="KW-0472">Membrane</keyword>
<dbReference type="PANTHER" id="PTHR42770">
    <property type="entry name" value="AMINO ACID TRANSPORTER-RELATED"/>
    <property type="match status" value="1"/>
</dbReference>
<proteinExistence type="predicted"/>
<dbReference type="InterPro" id="IPR004841">
    <property type="entry name" value="AA-permease/SLC12A_dom"/>
</dbReference>
<feature type="transmembrane region" description="Helical" evidence="5">
    <location>
        <begin position="210"/>
        <end position="228"/>
    </location>
</feature>
<organism evidence="7 8">
    <name type="scientific">Labrys okinawensis</name>
    <dbReference type="NCBI Taxonomy" id="346911"/>
    <lineage>
        <taxon>Bacteria</taxon>
        <taxon>Pseudomonadati</taxon>
        <taxon>Pseudomonadota</taxon>
        <taxon>Alphaproteobacteria</taxon>
        <taxon>Hyphomicrobiales</taxon>
        <taxon>Xanthobacteraceae</taxon>
        <taxon>Labrys</taxon>
    </lineage>
</organism>
<accession>A0A2S9QA09</accession>
<dbReference type="Gene3D" id="1.20.1740.10">
    <property type="entry name" value="Amino acid/polyamine transporter I"/>
    <property type="match status" value="1"/>
</dbReference>
<evidence type="ECO:0000256" key="4">
    <source>
        <dbReference type="ARBA" id="ARBA00023136"/>
    </source>
</evidence>
<evidence type="ECO:0000313" key="8">
    <source>
        <dbReference type="Proteomes" id="UP000237682"/>
    </source>
</evidence>
<feature type="transmembrane region" description="Helical" evidence="5">
    <location>
        <begin position="249"/>
        <end position="275"/>
    </location>
</feature>
<feature type="transmembrane region" description="Helical" evidence="5">
    <location>
        <begin position="351"/>
        <end position="367"/>
    </location>
</feature>